<feature type="binding site" evidence="1">
    <location>
        <position position="221"/>
    </location>
    <ligand>
        <name>Zn(2+)</name>
        <dbReference type="ChEBI" id="CHEBI:29105"/>
        <note>catalytic</note>
    </ligand>
</feature>
<keyword evidence="1" id="KW-0862">Zinc</keyword>
<dbReference type="InterPro" id="IPR001590">
    <property type="entry name" value="Peptidase_M12B"/>
</dbReference>
<protein>
    <recommendedName>
        <fullName evidence="2">Peptidase M12B domain-containing protein</fullName>
    </recommendedName>
</protein>
<dbReference type="Pfam" id="PF13582">
    <property type="entry name" value="Reprolysin_3"/>
    <property type="match status" value="1"/>
</dbReference>
<name>A0A814Q5Q6_ADIRI</name>
<keyword evidence="5" id="KW-1185">Reference proteome</keyword>
<proteinExistence type="predicted"/>
<dbReference type="PROSITE" id="PS50215">
    <property type="entry name" value="ADAM_MEPRO"/>
    <property type="match status" value="1"/>
</dbReference>
<reference evidence="4" key="1">
    <citation type="submission" date="2021-02" db="EMBL/GenBank/DDBJ databases">
        <authorList>
            <person name="Nowell W R."/>
        </authorList>
    </citation>
    <scope>NUCLEOTIDE SEQUENCE</scope>
</reference>
<evidence type="ECO:0000313" key="4">
    <source>
        <dbReference type="EMBL" id="CAF1115206.1"/>
    </source>
</evidence>
<dbReference type="Proteomes" id="UP000663828">
    <property type="component" value="Unassembled WGS sequence"/>
</dbReference>
<dbReference type="InterPro" id="IPR024079">
    <property type="entry name" value="MetalloPept_cat_dom_sf"/>
</dbReference>
<feature type="binding site" evidence="1">
    <location>
        <position position="211"/>
    </location>
    <ligand>
        <name>Zn(2+)</name>
        <dbReference type="ChEBI" id="CHEBI:29105"/>
        <note>catalytic</note>
    </ligand>
</feature>
<dbReference type="SUPFAM" id="SSF55486">
    <property type="entry name" value="Metalloproteases ('zincins'), catalytic domain"/>
    <property type="match status" value="1"/>
</dbReference>
<dbReference type="EMBL" id="CAJNOR010001292">
    <property type="protein sequence ID" value="CAF1115206.1"/>
    <property type="molecule type" value="Genomic_DNA"/>
</dbReference>
<evidence type="ECO:0000313" key="3">
    <source>
        <dbReference type="EMBL" id="CAF0793554.1"/>
    </source>
</evidence>
<dbReference type="Proteomes" id="UP000663852">
    <property type="component" value="Unassembled WGS sequence"/>
</dbReference>
<comment type="caution">
    <text evidence="4">The sequence shown here is derived from an EMBL/GenBank/DDBJ whole genome shotgun (WGS) entry which is preliminary data.</text>
</comment>
<feature type="active site" evidence="1">
    <location>
        <position position="212"/>
    </location>
</feature>
<sequence length="480" mass="54396">MSSSKQLGLTQLIEHHKEQYMELILKQKTEALDRCKQQSQVYISLFSNVEEELLSLSTQPTCKPKLLKIEEASPIHRYYAFVETLFVIDKNYFPPLSEIAYEDYVKVIVDTTNIVFQSENNLDIQIEVVISDIVFLNIAKAVRQEPPEYEPILRQNLPDYDKYDSIVLLWYQPWEGTTGAQGYAMVKGICNPQLKIMYLLPYQNAAFYLAHEIGHQLGLPHQVDTPCRTNYYMSVMTKAHTASFEQARWTKCENDMINSNICEFECLFNQPSGYQIVKNKFATKPGARMSNNQQAKMMEPNPNALGEVSAATFLPSESPSRCLYLRSSTGQPNGGYMISYSPMLPASVCGADSICHRDRCVPTKQLDPSLEQIEYETDILDLSKHCSVGNDQNALKASNTDPSTPVECINWENDVLCHESQQCPAKDDLSTGALYINHVCCQKCTSEFKQILGAFSHAELTRKYSCSVLFLSLMSFLCLI</sequence>
<dbReference type="Gene3D" id="3.40.390.10">
    <property type="entry name" value="Collagenase (Catalytic Domain)"/>
    <property type="match status" value="1"/>
</dbReference>
<dbReference type="GO" id="GO:0046872">
    <property type="term" value="F:metal ion binding"/>
    <property type="evidence" value="ECO:0007669"/>
    <property type="project" value="UniProtKB-KW"/>
</dbReference>
<accession>A0A814Q5Q6</accession>
<dbReference type="GO" id="GO:0006508">
    <property type="term" value="P:proteolysis"/>
    <property type="evidence" value="ECO:0007669"/>
    <property type="project" value="InterPro"/>
</dbReference>
<dbReference type="GO" id="GO:0004222">
    <property type="term" value="F:metalloendopeptidase activity"/>
    <property type="evidence" value="ECO:0007669"/>
    <property type="project" value="InterPro"/>
</dbReference>
<feature type="domain" description="Peptidase M12B" evidence="2">
    <location>
        <begin position="80"/>
        <end position="271"/>
    </location>
</feature>
<feature type="binding site" evidence="1">
    <location>
        <position position="215"/>
    </location>
    <ligand>
        <name>Zn(2+)</name>
        <dbReference type="ChEBI" id="CHEBI:29105"/>
        <note>catalytic</note>
    </ligand>
</feature>
<dbReference type="AlphaFoldDB" id="A0A814Q5Q6"/>
<evidence type="ECO:0000313" key="5">
    <source>
        <dbReference type="Proteomes" id="UP000663828"/>
    </source>
</evidence>
<gene>
    <name evidence="3" type="ORF">EDS130_LOCUS4469</name>
    <name evidence="4" type="ORF">XAT740_LOCUS19080</name>
</gene>
<dbReference type="OrthoDB" id="10035764at2759"/>
<organism evidence="4 5">
    <name type="scientific">Adineta ricciae</name>
    <name type="common">Rotifer</name>
    <dbReference type="NCBI Taxonomy" id="249248"/>
    <lineage>
        <taxon>Eukaryota</taxon>
        <taxon>Metazoa</taxon>
        <taxon>Spiralia</taxon>
        <taxon>Gnathifera</taxon>
        <taxon>Rotifera</taxon>
        <taxon>Eurotatoria</taxon>
        <taxon>Bdelloidea</taxon>
        <taxon>Adinetida</taxon>
        <taxon>Adinetidae</taxon>
        <taxon>Adineta</taxon>
    </lineage>
</organism>
<dbReference type="EMBL" id="CAJNOJ010000012">
    <property type="protein sequence ID" value="CAF0793554.1"/>
    <property type="molecule type" value="Genomic_DNA"/>
</dbReference>
<comment type="caution">
    <text evidence="1">Lacks conserved residue(s) required for the propagation of feature annotation.</text>
</comment>
<keyword evidence="1" id="KW-0479">Metal-binding</keyword>
<evidence type="ECO:0000259" key="2">
    <source>
        <dbReference type="PROSITE" id="PS50215"/>
    </source>
</evidence>
<evidence type="ECO:0000256" key="1">
    <source>
        <dbReference type="PROSITE-ProRule" id="PRU00276"/>
    </source>
</evidence>